<dbReference type="InterPro" id="IPR044839">
    <property type="entry name" value="NDR1-like"/>
</dbReference>
<evidence type="ECO:0000313" key="9">
    <source>
        <dbReference type="RefSeq" id="XP_021865973.1"/>
    </source>
</evidence>
<organism evidence="8 9">
    <name type="scientific">Spinacia oleracea</name>
    <name type="common">Spinach</name>
    <dbReference type="NCBI Taxonomy" id="3562"/>
    <lineage>
        <taxon>Eukaryota</taxon>
        <taxon>Viridiplantae</taxon>
        <taxon>Streptophyta</taxon>
        <taxon>Embryophyta</taxon>
        <taxon>Tracheophyta</taxon>
        <taxon>Spermatophyta</taxon>
        <taxon>Magnoliopsida</taxon>
        <taxon>eudicotyledons</taxon>
        <taxon>Gunneridae</taxon>
        <taxon>Pentapetalae</taxon>
        <taxon>Caryophyllales</taxon>
        <taxon>Chenopodiaceae</taxon>
        <taxon>Chenopodioideae</taxon>
        <taxon>Anserineae</taxon>
        <taxon>Spinacia</taxon>
    </lineage>
</organism>
<evidence type="ECO:0000256" key="5">
    <source>
        <dbReference type="SAM" id="MobiDB-lite"/>
    </source>
</evidence>
<evidence type="ECO:0000256" key="4">
    <source>
        <dbReference type="ARBA" id="ARBA00023136"/>
    </source>
</evidence>
<reference evidence="8" key="1">
    <citation type="journal article" date="2021" name="Nat. Commun.">
        <title>Genomic analyses provide insights into spinach domestication and the genetic basis of agronomic traits.</title>
        <authorList>
            <person name="Cai X."/>
            <person name="Sun X."/>
            <person name="Xu C."/>
            <person name="Sun H."/>
            <person name="Wang X."/>
            <person name="Ge C."/>
            <person name="Zhang Z."/>
            <person name="Wang Q."/>
            <person name="Fei Z."/>
            <person name="Jiao C."/>
            <person name="Wang Q."/>
        </authorList>
    </citation>
    <scope>NUCLEOTIDE SEQUENCE [LARGE SCALE GENOMIC DNA]</scope>
    <source>
        <strain evidence="8">cv. Varoflay</strain>
    </source>
</reference>
<dbReference type="InterPro" id="IPR004864">
    <property type="entry name" value="LEA_2"/>
</dbReference>
<feature type="region of interest" description="Disordered" evidence="5">
    <location>
        <begin position="1"/>
        <end position="21"/>
    </location>
</feature>
<protein>
    <recommendedName>
        <fullName evidence="7">Late embryogenesis abundant protein LEA-2 subgroup domain-containing protein</fullName>
    </recommendedName>
</protein>
<dbReference type="SUPFAM" id="SSF117070">
    <property type="entry name" value="LEA14-like"/>
    <property type="match status" value="1"/>
</dbReference>
<comment type="subcellular location">
    <subcellularLocation>
        <location evidence="1">Membrane</location>
        <topology evidence="1">Single-pass membrane protein</topology>
    </subcellularLocation>
</comment>
<dbReference type="GeneID" id="110804676"/>
<keyword evidence="4 6" id="KW-0472">Membrane</keyword>
<dbReference type="Proteomes" id="UP000813463">
    <property type="component" value="Chromosome 5"/>
</dbReference>
<dbReference type="Pfam" id="PF03168">
    <property type="entry name" value="LEA_2"/>
    <property type="match status" value="1"/>
</dbReference>
<gene>
    <name evidence="9" type="primary">LOC110804676</name>
</gene>
<evidence type="ECO:0000259" key="7">
    <source>
        <dbReference type="Pfam" id="PF03168"/>
    </source>
</evidence>
<dbReference type="OrthoDB" id="1910624at2759"/>
<dbReference type="PANTHER" id="PTHR31234">
    <property type="entry name" value="LATE EMBRYOGENESIS ABUNDANT (LEA) HYDROXYPROLINE-RICH GLYCOPROTEIN FAMILY"/>
    <property type="match status" value="1"/>
</dbReference>
<feature type="domain" description="Late embryogenesis abundant protein LEA-2 subgroup" evidence="7">
    <location>
        <begin position="89"/>
        <end position="184"/>
    </location>
</feature>
<evidence type="ECO:0000256" key="6">
    <source>
        <dbReference type="SAM" id="Phobius"/>
    </source>
</evidence>
<proteinExistence type="predicted"/>
<dbReference type="AlphaFoldDB" id="A0A9R0KCP5"/>
<keyword evidence="8" id="KW-1185">Reference proteome</keyword>
<evidence type="ECO:0000256" key="1">
    <source>
        <dbReference type="ARBA" id="ARBA00004167"/>
    </source>
</evidence>
<keyword evidence="3 6" id="KW-1133">Transmembrane helix</keyword>
<reference evidence="9" key="2">
    <citation type="submission" date="2025-08" db="UniProtKB">
        <authorList>
            <consortium name="RefSeq"/>
        </authorList>
    </citation>
    <scope>IDENTIFICATION</scope>
    <source>
        <tissue evidence="9">Leaf</tissue>
    </source>
</reference>
<accession>A0A9R0KCP5</accession>
<dbReference type="KEGG" id="soe:110804676"/>
<name>A0A9R0KCP5_SPIOL</name>
<evidence type="ECO:0000256" key="3">
    <source>
        <dbReference type="ARBA" id="ARBA00022989"/>
    </source>
</evidence>
<feature type="transmembrane region" description="Helical" evidence="6">
    <location>
        <begin position="28"/>
        <end position="52"/>
    </location>
</feature>
<sequence length="212" mass="22913">MTAFVDKTMGQETGHPSHPKQRPRRCKVAVLAILILLLAIILVGFIVGVTVFKVRSARTQVASASLDGVAPRISFPAIKVELNITLNLTLLIQNPNHASFKSGEGEGVLLYQGNRVGDTRLHPGQIPARGTSTLICLLTVEVDKFADSGPSSLFTDIAAGQLVLETNTRIPGRVTFLGIFHKHIVSTSDCQIVIGFPDLNIKSQDCKNHNKL</sequence>
<dbReference type="Gene3D" id="2.60.40.1820">
    <property type="match status" value="1"/>
</dbReference>
<evidence type="ECO:0000256" key="2">
    <source>
        <dbReference type="ARBA" id="ARBA00022692"/>
    </source>
</evidence>
<evidence type="ECO:0000313" key="8">
    <source>
        <dbReference type="Proteomes" id="UP000813463"/>
    </source>
</evidence>
<dbReference type="GO" id="GO:0016020">
    <property type="term" value="C:membrane"/>
    <property type="evidence" value="ECO:0007669"/>
    <property type="project" value="UniProtKB-SubCell"/>
</dbReference>
<keyword evidence="2 6" id="KW-0812">Transmembrane</keyword>
<dbReference type="RefSeq" id="XP_021865973.1">
    <property type="nucleotide sequence ID" value="XM_022010281.2"/>
</dbReference>
<dbReference type="PANTHER" id="PTHR31234:SF65">
    <property type="entry name" value="LATE EMBRYOGENESIS ABUNDANT PROTEIN, LEA_2 SUBGROUP"/>
    <property type="match status" value="1"/>
</dbReference>
<dbReference type="GO" id="GO:0098542">
    <property type="term" value="P:defense response to other organism"/>
    <property type="evidence" value="ECO:0007669"/>
    <property type="project" value="InterPro"/>
</dbReference>